<dbReference type="EMBL" id="VLTL01000150">
    <property type="protein sequence ID" value="KAA0158348.1"/>
    <property type="molecule type" value="Genomic_DNA"/>
</dbReference>
<organism evidence="2 3">
    <name type="scientific">Cafeteria roenbergensis</name>
    <name type="common">Marine flagellate</name>
    <dbReference type="NCBI Taxonomy" id="33653"/>
    <lineage>
        <taxon>Eukaryota</taxon>
        <taxon>Sar</taxon>
        <taxon>Stramenopiles</taxon>
        <taxon>Bigyra</taxon>
        <taxon>Opalozoa</taxon>
        <taxon>Bicosoecida</taxon>
        <taxon>Cafeteriaceae</taxon>
        <taxon>Cafeteria</taxon>
    </lineage>
</organism>
<protein>
    <submittedName>
        <fullName evidence="2">Uncharacterized protein</fullName>
    </submittedName>
</protein>
<feature type="region of interest" description="Disordered" evidence="1">
    <location>
        <begin position="297"/>
        <end position="338"/>
    </location>
</feature>
<dbReference type="AlphaFoldDB" id="A0A5A8CZT6"/>
<gene>
    <name evidence="2" type="ORF">FNF28_06257</name>
</gene>
<proteinExistence type="predicted"/>
<sequence length="375" mass="40150">MENLSPLGFKVATGMRKECFDLLLQKLGPQMGVTAGDAASAEAAATHLKLVLLFMRNGGRPAFTALAAWQDMTMLWSSMNKVREAMHASGVGMARANLADSGQAFGQYAGTGNIVLARDAASFRFTRVLDAPSLTHAAAPGLQTELLRWHVVVDGRGRIMHCEVGSHDDAADVVRTGRGDGSGVLSDASLSRLLGPSQVLITNSGMRQLSDVVMLPFTAEEATGPGTGTLLAEKHLFNLVLATAQQRARASIDELGWTWAVLNPQGRPMLEGQHMSAMVLAVRFFNFELQFMLDAEAERKRGSRGPEDCTPEGAFRRTGHGAARATGPSVPLASAHQRQSAAHQSLVMAQQARALRAMQKVDVLMAALQDLLRSP</sequence>
<dbReference type="Proteomes" id="UP000324907">
    <property type="component" value="Unassembled WGS sequence"/>
</dbReference>
<feature type="compositionally biased region" description="Basic and acidic residues" evidence="1">
    <location>
        <begin position="297"/>
        <end position="307"/>
    </location>
</feature>
<evidence type="ECO:0000256" key="1">
    <source>
        <dbReference type="SAM" id="MobiDB-lite"/>
    </source>
</evidence>
<evidence type="ECO:0000313" key="3">
    <source>
        <dbReference type="Proteomes" id="UP000324907"/>
    </source>
</evidence>
<comment type="caution">
    <text evidence="2">The sequence shown here is derived from an EMBL/GenBank/DDBJ whole genome shotgun (WGS) entry which is preliminary data.</text>
</comment>
<reference evidence="2 3" key="1">
    <citation type="submission" date="2019-07" db="EMBL/GenBank/DDBJ databases">
        <title>Genomes of Cafeteria roenbergensis.</title>
        <authorList>
            <person name="Fischer M.G."/>
            <person name="Hackl T."/>
            <person name="Roman M."/>
        </authorList>
    </citation>
    <scope>NUCLEOTIDE SEQUENCE [LARGE SCALE GENOMIC DNA]</scope>
    <source>
        <strain evidence="2 3">RCC970-E3</strain>
    </source>
</reference>
<accession>A0A5A8CZT6</accession>
<evidence type="ECO:0000313" key="2">
    <source>
        <dbReference type="EMBL" id="KAA0158348.1"/>
    </source>
</evidence>
<name>A0A5A8CZT6_CAFRO</name>